<evidence type="ECO:0000313" key="2">
    <source>
        <dbReference type="EMBL" id="CUP05425.1"/>
    </source>
</evidence>
<dbReference type="Proteomes" id="UP000095712">
    <property type="component" value="Unassembled WGS sequence"/>
</dbReference>
<dbReference type="AlphaFoldDB" id="A0A174K7J7"/>
<dbReference type="InterPro" id="IPR047773">
    <property type="entry name" value="YHYH_dom_bact"/>
</dbReference>
<evidence type="ECO:0000313" key="3">
    <source>
        <dbReference type="Proteomes" id="UP000095712"/>
    </source>
</evidence>
<name>A0A174K7J7_9FIRM</name>
<keyword evidence="1" id="KW-0732">Signal</keyword>
<feature type="chain" id="PRO_5008025796" description="YHYH domain-containing protein" evidence="1">
    <location>
        <begin position="30"/>
        <end position="156"/>
    </location>
</feature>
<accession>A0A174K7J7</accession>
<organism evidence="2 3">
    <name type="scientific">Blautia wexlerae</name>
    <dbReference type="NCBI Taxonomy" id="418240"/>
    <lineage>
        <taxon>Bacteria</taxon>
        <taxon>Bacillati</taxon>
        <taxon>Bacillota</taxon>
        <taxon>Clostridia</taxon>
        <taxon>Lachnospirales</taxon>
        <taxon>Lachnospiraceae</taxon>
        <taxon>Blautia</taxon>
    </lineage>
</organism>
<proteinExistence type="predicted"/>
<reference evidence="2 3" key="1">
    <citation type="submission" date="2015-09" db="EMBL/GenBank/DDBJ databases">
        <authorList>
            <consortium name="Pathogen Informatics"/>
        </authorList>
    </citation>
    <scope>NUCLEOTIDE SEQUENCE [LARGE SCALE GENOMIC DNA]</scope>
    <source>
        <strain evidence="2 3">2789STDY5834911</strain>
    </source>
</reference>
<gene>
    <name evidence="2" type="ORF">ERS852523_00400</name>
</gene>
<dbReference type="NCBIfam" id="NF033223">
    <property type="entry name" value="YHYH_alt"/>
    <property type="match status" value="1"/>
</dbReference>
<evidence type="ECO:0000256" key="1">
    <source>
        <dbReference type="SAM" id="SignalP"/>
    </source>
</evidence>
<evidence type="ECO:0008006" key="4">
    <source>
        <dbReference type="Google" id="ProtNLM"/>
    </source>
</evidence>
<dbReference type="EMBL" id="CZAW01000003">
    <property type="protein sequence ID" value="CUP05425.1"/>
    <property type="molecule type" value="Genomic_DNA"/>
</dbReference>
<feature type="signal peptide" evidence="1">
    <location>
        <begin position="1"/>
        <end position="29"/>
    </location>
</feature>
<protein>
    <recommendedName>
        <fullName evidence="4">YHYH domain-containing protein</fullName>
    </recommendedName>
</protein>
<sequence>MMKKFFKKISIYTMTAMLAFSTVPGTVQAHSGRTDSSGGHHDNKNVSGLGSYHYHCGGHPAHLHDGGVCPYSSSAAMSDTSTTSEVSTTTSGGAGWGIFGGGLASSNTSQTTTATPSASNAIQLNAGSSITISKDITHTDAKLGTCKRYEAIKQKI</sequence>